<reference evidence="1 2" key="1">
    <citation type="submission" date="2013-07" db="EMBL/GenBank/DDBJ databases">
        <authorList>
            <person name="Weinstock G."/>
            <person name="Sodergren E."/>
            <person name="Wylie T."/>
            <person name="Fulton L."/>
            <person name="Fulton R."/>
            <person name="Fronick C."/>
            <person name="O'Laughlin M."/>
            <person name="Godfrey J."/>
            <person name="Miner T."/>
            <person name="Herter B."/>
            <person name="Appelbaum E."/>
            <person name="Cordes M."/>
            <person name="Lek S."/>
            <person name="Wollam A."/>
            <person name="Pepin K.H."/>
            <person name="Palsikar V.B."/>
            <person name="Mitreva M."/>
            <person name="Wilson R.K."/>
        </authorList>
    </citation>
    <scope>NUCLEOTIDE SEQUENCE [LARGE SCALE GENOMIC DNA]</scope>
    <source>
        <strain evidence="1 2">ATCC 27760</strain>
    </source>
</reference>
<dbReference type="PATRIC" id="fig|411473.3.peg.523"/>
<organism evidence="1 2">
    <name type="scientific">Ruminococcus callidus ATCC 27760</name>
    <dbReference type="NCBI Taxonomy" id="411473"/>
    <lineage>
        <taxon>Bacteria</taxon>
        <taxon>Bacillati</taxon>
        <taxon>Bacillota</taxon>
        <taxon>Clostridia</taxon>
        <taxon>Eubacteriales</taxon>
        <taxon>Oscillospiraceae</taxon>
        <taxon>Ruminococcus</taxon>
    </lineage>
</organism>
<proteinExistence type="predicted"/>
<sequence>MHLSIAFQKFVETPQEILTVGHTGQAEYFPVLRKKFNFFQKGLAM</sequence>
<keyword evidence="2" id="KW-1185">Reference proteome</keyword>
<dbReference type="STRING" id="411473.RUMCAL_00664"/>
<dbReference type="Proteomes" id="UP000016662">
    <property type="component" value="Unassembled WGS sequence"/>
</dbReference>
<comment type="caution">
    <text evidence="1">The sequence shown here is derived from an EMBL/GenBank/DDBJ whole genome shotgun (WGS) entry which is preliminary data.</text>
</comment>
<dbReference type="HOGENOM" id="CLU_3204860_0_0_9"/>
<dbReference type="AlphaFoldDB" id="U2KEK6"/>
<evidence type="ECO:0000313" key="2">
    <source>
        <dbReference type="Proteomes" id="UP000016662"/>
    </source>
</evidence>
<evidence type="ECO:0000313" key="1">
    <source>
        <dbReference type="EMBL" id="ERJ96961.1"/>
    </source>
</evidence>
<name>U2KEK6_9FIRM</name>
<dbReference type="EMBL" id="AWVF01000082">
    <property type="protein sequence ID" value="ERJ96961.1"/>
    <property type="molecule type" value="Genomic_DNA"/>
</dbReference>
<accession>U2KEK6</accession>
<gene>
    <name evidence="1" type="ORF">RUMCAL_00664</name>
</gene>
<protein>
    <submittedName>
        <fullName evidence="1">Uncharacterized protein</fullName>
    </submittedName>
</protein>